<dbReference type="InterPro" id="IPR011701">
    <property type="entry name" value="MFS"/>
</dbReference>
<dbReference type="FunFam" id="1.20.1250.20:FF:000001">
    <property type="entry name" value="Dicarboxylate MFS transporter"/>
    <property type="match status" value="1"/>
</dbReference>
<feature type="transmembrane region" description="Helical" evidence="9">
    <location>
        <begin position="315"/>
        <end position="336"/>
    </location>
</feature>
<feature type="transmembrane region" description="Helical" evidence="9">
    <location>
        <begin position="411"/>
        <end position="428"/>
    </location>
</feature>
<comment type="similarity">
    <text evidence="2">Belongs to the major facilitator superfamily. Metabolite:H+ Symporter (MHS) family (TC 2.A.1.6) family.</text>
</comment>
<feature type="transmembrane region" description="Helical" evidence="9">
    <location>
        <begin position="122"/>
        <end position="142"/>
    </location>
</feature>
<dbReference type="EMBL" id="LXJZ01000198">
    <property type="protein sequence ID" value="OAJ54825.1"/>
    <property type="molecule type" value="Genomic_DNA"/>
</dbReference>
<dbReference type="PANTHER" id="PTHR43528">
    <property type="entry name" value="ALPHA-KETOGLUTARATE PERMEASE"/>
    <property type="match status" value="1"/>
</dbReference>
<dbReference type="GO" id="GO:0005886">
    <property type="term" value="C:plasma membrane"/>
    <property type="evidence" value="ECO:0007669"/>
    <property type="project" value="UniProtKB-SubCell"/>
</dbReference>
<evidence type="ECO:0000256" key="4">
    <source>
        <dbReference type="ARBA" id="ARBA00022475"/>
    </source>
</evidence>
<sequence>MSQLSAGTQATSVGRSEGRASPSMRDVVAVVAGNALEFYDFTVYAFFSVFIGRAFFPSFSPATQIIGAVAVFGVGFVARPLGGVVIGAYADRRGRKAALTLTFGLMALGTAIIAFTPTYAHIGIFAPLLVVIGRLLQGLSAGGEAGPATSYLLETAAAGRRGLYTSWQLATQGIAALMGGLVGYTVSSVLSVEALGAWGWRIPFMLGLLIAPLGIYIRSRLRETLNAEHAVKSNRELLRGIVDTHLSELVLSSCVLIGPTITVYVVGHYMTTYGIRVLHLPTSTSMLVGLVTGGVGIVASLGAGIYFDRFPRSRLLVVPQFLSILAVLPMFAWALHAGTGSVFLGMVALLTLLRVLMSPFHLCVIPELFPQAVRSTCVSICYSVPTTIFGGTAQLVVAWLATVTPNPMAPAWYLLGANVISFAAVFVLDRRRRARLTDQENRINR</sequence>
<evidence type="ECO:0000256" key="6">
    <source>
        <dbReference type="ARBA" id="ARBA00022847"/>
    </source>
</evidence>
<dbReference type="AlphaFoldDB" id="A0A1A9N8Z6"/>
<name>A0A1A9N8Z6_9BURK</name>
<dbReference type="STRING" id="1462993.A6V36_08235"/>
<feature type="transmembrane region" description="Helical" evidence="9">
    <location>
        <begin position="287"/>
        <end position="308"/>
    </location>
</feature>
<feature type="domain" description="Major facilitator superfamily (MFS) profile" evidence="10">
    <location>
        <begin position="26"/>
        <end position="433"/>
    </location>
</feature>
<dbReference type="Proteomes" id="UP000078116">
    <property type="component" value="Unassembled WGS sequence"/>
</dbReference>
<gene>
    <name evidence="11" type="ORF">A6V36_08235</name>
    <name evidence="12" type="ORF">A6V37_02565</name>
</gene>
<keyword evidence="6" id="KW-0769">Symport</keyword>
<evidence type="ECO:0000256" key="2">
    <source>
        <dbReference type="ARBA" id="ARBA00008240"/>
    </source>
</evidence>
<keyword evidence="4" id="KW-1003">Cell membrane</keyword>
<dbReference type="Proteomes" id="UP000077961">
    <property type="component" value="Unassembled WGS sequence"/>
</dbReference>
<evidence type="ECO:0000256" key="7">
    <source>
        <dbReference type="ARBA" id="ARBA00022989"/>
    </source>
</evidence>
<feature type="transmembrane region" description="Helical" evidence="9">
    <location>
        <begin position="163"/>
        <end position="186"/>
    </location>
</feature>
<dbReference type="InterPro" id="IPR005829">
    <property type="entry name" value="Sugar_transporter_CS"/>
</dbReference>
<feature type="transmembrane region" description="Helical" evidence="9">
    <location>
        <begin position="342"/>
        <end position="365"/>
    </location>
</feature>
<feature type="transmembrane region" description="Helical" evidence="9">
    <location>
        <begin position="198"/>
        <end position="217"/>
    </location>
</feature>
<keyword evidence="8 9" id="KW-0472">Membrane</keyword>
<protein>
    <submittedName>
        <fullName evidence="12">Citrate:proton symporter</fullName>
    </submittedName>
</protein>
<evidence type="ECO:0000256" key="5">
    <source>
        <dbReference type="ARBA" id="ARBA00022692"/>
    </source>
</evidence>
<dbReference type="EMBL" id="LXKA01000221">
    <property type="protein sequence ID" value="OAJ61010.1"/>
    <property type="molecule type" value="Genomic_DNA"/>
</dbReference>
<keyword evidence="13" id="KW-1185">Reference proteome</keyword>
<dbReference type="InterPro" id="IPR036259">
    <property type="entry name" value="MFS_trans_sf"/>
</dbReference>
<evidence type="ECO:0000259" key="10">
    <source>
        <dbReference type="PROSITE" id="PS50850"/>
    </source>
</evidence>
<reference evidence="13 14" key="1">
    <citation type="submission" date="2016-04" db="EMBL/GenBank/DDBJ databases">
        <title>Reclassification of Paraburkholderia panaciterrae (Farh et al. 2015) Dobritsa &amp; Samadpour 2016 as a later homotypic synonym of Paraburkholderia ginsengiterrae (Farh et al. 2015) Dobritsa &amp; Samadpour 2016.</title>
        <authorList>
            <person name="Dobritsa A.P."/>
            <person name="Kutumbaka K."/>
            <person name="Samadpour M."/>
        </authorList>
    </citation>
    <scope>NUCLEOTIDE SEQUENCE [LARGE SCALE GENOMIC DNA]</scope>
    <source>
        <strain evidence="12 14">DCY85</strain>
        <strain evidence="11 13">DCY85-1</strain>
    </source>
</reference>
<evidence type="ECO:0000313" key="13">
    <source>
        <dbReference type="Proteomes" id="UP000077961"/>
    </source>
</evidence>
<evidence type="ECO:0000256" key="8">
    <source>
        <dbReference type="ARBA" id="ARBA00023136"/>
    </source>
</evidence>
<dbReference type="InterPro" id="IPR051084">
    <property type="entry name" value="H+-coupled_symporters"/>
</dbReference>
<evidence type="ECO:0000313" key="11">
    <source>
        <dbReference type="EMBL" id="OAJ54825.1"/>
    </source>
</evidence>
<dbReference type="PANTHER" id="PTHR43528:SF3">
    <property type="entry name" value="CITRATE-PROTON SYMPORTER"/>
    <property type="match status" value="1"/>
</dbReference>
<comment type="caution">
    <text evidence="12">The sequence shown here is derived from an EMBL/GenBank/DDBJ whole genome shotgun (WGS) entry which is preliminary data.</text>
</comment>
<dbReference type="InterPro" id="IPR020846">
    <property type="entry name" value="MFS_dom"/>
</dbReference>
<feature type="transmembrane region" description="Helical" evidence="9">
    <location>
        <begin position="249"/>
        <end position="267"/>
    </location>
</feature>
<evidence type="ECO:0000313" key="12">
    <source>
        <dbReference type="EMBL" id="OAJ61010.1"/>
    </source>
</evidence>
<evidence type="ECO:0000256" key="9">
    <source>
        <dbReference type="SAM" id="Phobius"/>
    </source>
</evidence>
<keyword evidence="7 9" id="KW-1133">Transmembrane helix</keyword>
<dbReference type="Gene3D" id="1.20.1250.20">
    <property type="entry name" value="MFS general substrate transporter like domains"/>
    <property type="match status" value="1"/>
</dbReference>
<accession>A0A1A9N8Z6</accession>
<dbReference type="PROSITE" id="PS50850">
    <property type="entry name" value="MFS"/>
    <property type="match status" value="1"/>
</dbReference>
<dbReference type="GO" id="GO:0015293">
    <property type="term" value="F:symporter activity"/>
    <property type="evidence" value="ECO:0007669"/>
    <property type="project" value="UniProtKB-KW"/>
</dbReference>
<dbReference type="PROSITE" id="PS00217">
    <property type="entry name" value="SUGAR_TRANSPORT_2"/>
    <property type="match status" value="1"/>
</dbReference>
<dbReference type="SUPFAM" id="SSF103473">
    <property type="entry name" value="MFS general substrate transporter"/>
    <property type="match status" value="1"/>
</dbReference>
<keyword evidence="3" id="KW-0813">Transport</keyword>
<dbReference type="OrthoDB" id="6766492at2"/>
<feature type="transmembrane region" description="Helical" evidence="9">
    <location>
        <begin position="65"/>
        <end position="90"/>
    </location>
</feature>
<evidence type="ECO:0000313" key="14">
    <source>
        <dbReference type="Proteomes" id="UP000078116"/>
    </source>
</evidence>
<organism evidence="12 14">
    <name type="scientific">Paraburkholderia ginsengiterrae</name>
    <dbReference type="NCBI Taxonomy" id="1462993"/>
    <lineage>
        <taxon>Bacteria</taxon>
        <taxon>Pseudomonadati</taxon>
        <taxon>Pseudomonadota</taxon>
        <taxon>Betaproteobacteria</taxon>
        <taxon>Burkholderiales</taxon>
        <taxon>Burkholderiaceae</taxon>
        <taxon>Paraburkholderia</taxon>
    </lineage>
</organism>
<feature type="transmembrane region" description="Helical" evidence="9">
    <location>
        <begin position="97"/>
        <end position="116"/>
    </location>
</feature>
<feature type="transmembrane region" description="Helical" evidence="9">
    <location>
        <begin position="377"/>
        <end position="399"/>
    </location>
</feature>
<proteinExistence type="inferred from homology"/>
<evidence type="ECO:0000256" key="1">
    <source>
        <dbReference type="ARBA" id="ARBA00004651"/>
    </source>
</evidence>
<evidence type="ECO:0000256" key="3">
    <source>
        <dbReference type="ARBA" id="ARBA00022448"/>
    </source>
</evidence>
<keyword evidence="5 9" id="KW-0812">Transmembrane</keyword>
<comment type="subcellular location">
    <subcellularLocation>
        <location evidence="1">Cell membrane</location>
        <topology evidence="1">Multi-pass membrane protein</topology>
    </subcellularLocation>
</comment>
<dbReference type="Pfam" id="PF07690">
    <property type="entry name" value="MFS_1"/>
    <property type="match status" value="1"/>
</dbReference>